<keyword evidence="2" id="KW-0812">Transmembrane</keyword>
<feature type="transmembrane region" description="Helical" evidence="2">
    <location>
        <begin position="65"/>
        <end position="82"/>
    </location>
</feature>
<evidence type="ECO:0000256" key="1">
    <source>
        <dbReference type="SAM" id="MobiDB-lite"/>
    </source>
</evidence>
<keyword evidence="2" id="KW-0472">Membrane</keyword>
<dbReference type="EMBL" id="UZAH01040218">
    <property type="protein sequence ID" value="VDP58166.1"/>
    <property type="molecule type" value="Genomic_DNA"/>
</dbReference>
<gene>
    <name evidence="3" type="ORF">HPBE_LOCUS26543</name>
</gene>
<feature type="compositionally biased region" description="Basic and acidic residues" evidence="1">
    <location>
        <begin position="26"/>
        <end position="35"/>
    </location>
</feature>
<feature type="compositionally biased region" description="Polar residues" evidence="1">
    <location>
        <begin position="14"/>
        <end position="23"/>
    </location>
</feature>
<feature type="compositionally biased region" description="Low complexity" evidence="1">
    <location>
        <begin position="36"/>
        <end position="47"/>
    </location>
</feature>
<dbReference type="Proteomes" id="UP000050761">
    <property type="component" value="Unassembled WGS sequence"/>
</dbReference>
<reference evidence="3 4" key="1">
    <citation type="submission" date="2018-11" db="EMBL/GenBank/DDBJ databases">
        <authorList>
            <consortium name="Pathogen Informatics"/>
        </authorList>
    </citation>
    <scope>NUCLEOTIDE SEQUENCE [LARGE SCALE GENOMIC DNA]</scope>
</reference>
<proteinExistence type="predicted"/>
<keyword evidence="2" id="KW-1133">Transmembrane helix</keyword>
<dbReference type="WBParaSite" id="HPBE_0002654401-mRNA-1">
    <property type="protein sequence ID" value="HPBE_0002654401-mRNA-1"/>
    <property type="gene ID" value="HPBE_0002654401"/>
</dbReference>
<sequence length="205" mass="23278">MHEAGDAWGEKSLLPQQSTTTRQARFRFEHVDRSAKSSSHSRSGGISSSERTVIEVQAVRRMSRLLLTVVLAVLLTGTFTVATEALRRQPIEIMWDAWNVLLNSITQFLKDKERKALANLGKTIGVMIAGKHPRTVKEREYEHILNEVQQVSNTLLKNRTSGSEADAKVRQSLSDFLSSVAESFQKRKVIKWEEEWNKLRESMGL</sequence>
<evidence type="ECO:0000313" key="4">
    <source>
        <dbReference type="Proteomes" id="UP000050761"/>
    </source>
</evidence>
<dbReference type="AlphaFoldDB" id="A0A183GV24"/>
<accession>A0A3P8IT14</accession>
<reference evidence="5" key="2">
    <citation type="submission" date="2019-09" db="UniProtKB">
        <authorList>
            <consortium name="WormBaseParasite"/>
        </authorList>
    </citation>
    <scope>IDENTIFICATION</scope>
</reference>
<name>A0A183GV24_HELPZ</name>
<evidence type="ECO:0000313" key="3">
    <source>
        <dbReference type="EMBL" id="VDP58166.1"/>
    </source>
</evidence>
<evidence type="ECO:0000313" key="5">
    <source>
        <dbReference type="WBParaSite" id="HPBE_0002654401-mRNA-1"/>
    </source>
</evidence>
<protein>
    <submittedName>
        <fullName evidence="5">DUF148 domain-containing protein</fullName>
    </submittedName>
</protein>
<keyword evidence="4" id="KW-1185">Reference proteome</keyword>
<accession>A0A183GV24</accession>
<organism evidence="4 5">
    <name type="scientific">Heligmosomoides polygyrus</name>
    <name type="common">Parasitic roundworm</name>
    <dbReference type="NCBI Taxonomy" id="6339"/>
    <lineage>
        <taxon>Eukaryota</taxon>
        <taxon>Metazoa</taxon>
        <taxon>Ecdysozoa</taxon>
        <taxon>Nematoda</taxon>
        <taxon>Chromadorea</taxon>
        <taxon>Rhabditida</taxon>
        <taxon>Rhabditina</taxon>
        <taxon>Rhabditomorpha</taxon>
        <taxon>Strongyloidea</taxon>
        <taxon>Heligmosomidae</taxon>
        <taxon>Heligmosomoides</taxon>
    </lineage>
</organism>
<feature type="region of interest" description="Disordered" evidence="1">
    <location>
        <begin position="1"/>
        <end position="47"/>
    </location>
</feature>
<evidence type="ECO:0000256" key="2">
    <source>
        <dbReference type="SAM" id="Phobius"/>
    </source>
</evidence>